<keyword evidence="3" id="KW-1185">Reference proteome</keyword>
<comment type="caution">
    <text evidence="2">The sequence shown here is derived from an EMBL/GenBank/DDBJ whole genome shotgun (WGS) entry which is preliminary data.</text>
</comment>
<dbReference type="Gene3D" id="2.60.120.560">
    <property type="entry name" value="Exo-inulinase, domain 1"/>
    <property type="match status" value="1"/>
</dbReference>
<organism evidence="2 3">
    <name type="scientific">Chitinophaga silvatica</name>
    <dbReference type="NCBI Taxonomy" id="2282649"/>
    <lineage>
        <taxon>Bacteria</taxon>
        <taxon>Pseudomonadati</taxon>
        <taxon>Bacteroidota</taxon>
        <taxon>Chitinophagia</taxon>
        <taxon>Chitinophagales</taxon>
        <taxon>Chitinophagaceae</taxon>
        <taxon>Chitinophaga</taxon>
    </lineage>
</organism>
<dbReference type="EMBL" id="QPMM01000014">
    <property type="protein sequence ID" value="RFS19392.1"/>
    <property type="molecule type" value="Genomic_DNA"/>
</dbReference>
<dbReference type="OrthoDB" id="659240at2"/>
<gene>
    <name evidence="2" type="ORF">DVR12_23660</name>
</gene>
<evidence type="ECO:0000259" key="1">
    <source>
        <dbReference type="Pfam" id="PF06439"/>
    </source>
</evidence>
<dbReference type="GO" id="GO:0016787">
    <property type="term" value="F:hydrolase activity"/>
    <property type="evidence" value="ECO:0007669"/>
    <property type="project" value="InterPro"/>
</dbReference>
<dbReference type="RefSeq" id="WP_116978444.1">
    <property type="nucleotide sequence ID" value="NZ_QPMM01000014.1"/>
</dbReference>
<accession>A0A3E1Y432</accession>
<dbReference type="InterPro" id="IPR010496">
    <property type="entry name" value="AL/BT2_dom"/>
</dbReference>
<dbReference type="PROSITE" id="PS51257">
    <property type="entry name" value="PROKAR_LIPOPROTEIN"/>
    <property type="match status" value="1"/>
</dbReference>
<dbReference type="AlphaFoldDB" id="A0A3E1Y432"/>
<dbReference type="Pfam" id="PF06439">
    <property type="entry name" value="3keto-disac_hyd"/>
    <property type="match status" value="1"/>
</dbReference>
<protein>
    <submittedName>
        <fullName evidence="2">DUF1080 domain-containing protein</fullName>
    </submittedName>
</protein>
<evidence type="ECO:0000313" key="3">
    <source>
        <dbReference type="Proteomes" id="UP000260644"/>
    </source>
</evidence>
<sequence length="240" mass="27095">MKLTAFITVAGLTAAITTSCSSPQVKDNELSRDEKKEGYQLLFDGSTLKGWHLYNLGDTASAWVAQDGEIRCLPGTDAEHGDLVTDGEFENYELKFDWKISKEGNSGVFINVVERPDIPTAWASGPEYQLLEKGHHDYEKEMKRSGCLYGFSSQLNPVELKPLEEWNHSVIKQQNGKIEFVLNDVVTARNDFNSDQWKEAVANSNFKAFPEFGKQVKGRIALQDWNKGISFKNIKIRKID</sequence>
<reference evidence="2 3" key="1">
    <citation type="submission" date="2018-07" db="EMBL/GenBank/DDBJ databases">
        <title>Chitinophaga K2CV101002-2 sp. nov., isolated from a monsoon evergreen broad-leaved forest soil.</title>
        <authorList>
            <person name="Lv Y."/>
        </authorList>
    </citation>
    <scope>NUCLEOTIDE SEQUENCE [LARGE SCALE GENOMIC DNA]</scope>
    <source>
        <strain evidence="2 3">GDMCC 1.1288</strain>
    </source>
</reference>
<evidence type="ECO:0000313" key="2">
    <source>
        <dbReference type="EMBL" id="RFS19392.1"/>
    </source>
</evidence>
<feature type="domain" description="3-keto-alpha-glucoside-1,2-lyase/3-keto-2-hydroxy-glucal hydratase" evidence="1">
    <location>
        <begin position="38"/>
        <end position="237"/>
    </location>
</feature>
<name>A0A3E1Y432_9BACT</name>
<proteinExistence type="predicted"/>
<dbReference type="Proteomes" id="UP000260644">
    <property type="component" value="Unassembled WGS sequence"/>
</dbReference>